<feature type="domain" description="CheB-type methylesterase" evidence="10">
    <location>
        <begin position="164"/>
        <end position="350"/>
    </location>
</feature>
<feature type="active site" evidence="6 7">
    <location>
        <position position="299"/>
    </location>
</feature>
<feature type="active site" evidence="6 7">
    <location>
        <position position="179"/>
    </location>
</feature>
<organism evidence="11 12">
    <name type="scientific">Denitromonas iodatirespirans</name>
    <dbReference type="NCBI Taxonomy" id="2795389"/>
    <lineage>
        <taxon>Bacteria</taxon>
        <taxon>Pseudomonadati</taxon>
        <taxon>Pseudomonadota</taxon>
        <taxon>Betaproteobacteria</taxon>
        <taxon>Rhodocyclales</taxon>
        <taxon>Zoogloeaceae</taxon>
        <taxon>Denitromonas</taxon>
    </lineage>
</organism>
<dbReference type="SMART" id="SM00448">
    <property type="entry name" value="REC"/>
    <property type="match status" value="1"/>
</dbReference>
<dbReference type="CDD" id="cd16432">
    <property type="entry name" value="CheB_Rec"/>
    <property type="match status" value="1"/>
</dbReference>
<dbReference type="GO" id="GO:0006935">
    <property type="term" value="P:chemotaxis"/>
    <property type="evidence" value="ECO:0007669"/>
    <property type="project" value="UniProtKB-UniRule"/>
</dbReference>
<dbReference type="PROSITE" id="PS50122">
    <property type="entry name" value="CHEB"/>
    <property type="match status" value="1"/>
</dbReference>
<evidence type="ECO:0000256" key="8">
    <source>
        <dbReference type="PROSITE-ProRule" id="PRU00169"/>
    </source>
</evidence>
<dbReference type="InterPro" id="IPR035909">
    <property type="entry name" value="CheB_C"/>
</dbReference>
<dbReference type="PIRSF" id="PIRSF000876">
    <property type="entry name" value="RR_chemtxs_CheB"/>
    <property type="match status" value="1"/>
</dbReference>
<dbReference type="AlphaFoldDB" id="A0A944D3W0"/>
<evidence type="ECO:0000256" key="3">
    <source>
        <dbReference type="ARBA" id="ARBA00022553"/>
    </source>
</evidence>
<keyword evidence="2 6" id="KW-0145">Chemotaxis</keyword>
<comment type="domain">
    <text evidence="6">Contains a C-terminal catalytic domain, and an N-terminal region which modulates catalytic activity.</text>
</comment>
<dbReference type="Gene3D" id="3.40.50.2300">
    <property type="match status" value="1"/>
</dbReference>
<feature type="active site" evidence="6 7">
    <location>
        <position position="206"/>
    </location>
</feature>
<dbReference type="SUPFAM" id="SSF52172">
    <property type="entry name" value="CheY-like"/>
    <property type="match status" value="1"/>
</dbReference>
<evidence type="ECO:0000313" key="11">
    <source>
        <dbReference type="EMBL" id="MBT0959565.1"/>
    </source>
</evidence>
<evidence type="ECO:0000256" key="2">
    <source>
        <dbReference type="ARBA" id="ARBA00022500"/>
    </source>
</evidence>
<dbReference type="InterPro" id="IPR001789">
    <property type="entry name" value="Sig_transdc_resp-reg_receiver"/>
</dbReference>
<dbReference type="CDD" id="cd17541">
    <property type="entry name" value="REC_CheB-like"/>
    <property type="match status" value="1"/>
</dbReference>
<dbReference type="Pfam" id="PF01339">
    <property type="entry name" value="CheB_methylest"/>
    <property type="match status" value="1"/>
</dbReference>
<comment type="catalytic activity">
    <reaction evidence="5 6">
        <text>[protein]-L-glutamate 5-O-methyl ester + H2O = L-glutamyl-[protein] + methanol + H(+)</text>
        <dbReference type="Rhea" id="RHEA:23236"/>
        <dbReference type="Rhea" id="RHEA-COMP:10208"/>
        <dbReference type="Rhea" id="RHEA-COMP:10311"/>
        <dbReference type="ChEBI" id="CHEBI:15377"/>
        <dbReference type="ChEBI" id="CHEBI:15378"/>
        <dbReference type="ChEBI" id="CHEBI:17790"/>
        <dbReference type="ChEBI" id="CHEBI:29973"/>
        <dbReference type="ChEBI" id="CHEBI:82795"/>
        <dbReference type="EC" id="3.1.1.61"/>
    </reaction>
</comment>
<dbReference type="EMBL" id="JAEKFT010000001">
    <property type="protein sequence ID" value="MBT0959565.1"/>
    <property type="molecule type" value="Genomic_DNA"/>
</dbReference>
<evidence type="ECO:0000313" key="12">
    <source>
        <dbReference type="Proteomes" id="UP000694660"/>
    </source>
</evidence>
<evidence type="ECO:0000256" key="1">
    <source>
        <dbReference type="ARBA" id="ARBA00022490"/>
    </source>
</evidence>
<keyword evidence="1 6" id="KW-0963">Cytoplasm</keyword>
<accession>A0A944D3W0</accession>
<dbReference type="GO" id="GO:0008984">
    <property type="term" value="F:protein-glutamate methylesterase activity"/>
    <property type="evidence" value="ECO:0007669"/>
    <property type="project" value="UniProtKB-UniRule"/>
</dbReference>
<evidence type="ECO:0000256" key="4">
    <source>
        <dbReference type="ARBA" id="ARBA00022801"/>
    </source>
</evidence>
<comment type="function">
    <text evidence="6">Involved in chemotaxis. Part of a chemotaxis signal transduction system that modulates chemotaxis in response to various stimuli. Catalyzes the demethylation of specific methylglutamate residues introduced into the chemoreceptors (methyl-accepting chemotaxis proteins or MCP) by CheR. Also mediates the irreversible deamidation of specific glutamine residues to glutamic acid.</text>
</comment>
<evidence type="ECO:0000256" key="7">
    <source>
        <dbReference type="PROSITE-ProRule" id="PRU00050"/>
    </source>
</evidence>
<dbReference type="EC" id="3.5.1.44" evidence="6"/>
<dbReference type="GO" id="GO:0008168">
    <property type="term" value="F:methyltransferase activity"/>
    <property type="evidence" value="ECO:0007669"/>
    <property type="project" value="UniProtKB-KW"/>
</dbReference>
<name>A0A944D3W0_DENI1</name>
<dbReference type="InterPro" id="IPR000673">
    <property type="entry name" value="Sig_transdc_resp-reg_Me-estase"/>
</dbReference>
<keyword evidence="11" id="KW-0808">Transferase</keyword>
<dbReference type="Pfam" id="PF00072">
    <property type="entry name" value="Response_reg"/>
    <property type="match status" value="1"/>
</dbReference>
<evidence type="ECO:0000259" key="9">
    <source>
        <dbReference type="PROSITE" id="PS50110"/>
    </source>
</evidence>
<dbReference type="Proteomes" id="UP000694660">
    <property type="component" value="Unassembled WGS sequence"/>
</dbReference>
<dbReference type="RefSeq" id="WP_214359333.1">
    <property type="nucleotide sequence ID" value="NZ_JAEKFT010000001.1"/>
</dbReference>
<feature type="modified residue" description="4-aspartylphosphate" evidence="6 8">
    <location>
        <position position="68"/>
    </location>
</feature>
<dbReference type="HAMAP" id="MF_00099">
    <property type="entry name" value="CheB_chemtxs"/>
    <property type="match status" value="1"/>
</dbReference>
<keyword evidence="3 6" id="KW-0597">Phosphoprotein</keyword>
<sequence length="369" mass="38686">MSNDLPHDPSQTPPQIRVLLVDDSPLARELLRYLLESDPRLTVAGTADDGVEGVLAAQRLSPDVIVMDVHMPELDGYAAARRIMETAPTRIVMVTASTKPDDVADTFRTLEAGALAVLAKPSGPGSPNFAEQTREFLSTVRLVAEVPVVRRWPARSAPPTIPTPAPAAAPVRVVALGASTGGPQALREILSRLPGDLAAPLLIVQHISSGFTEGFAEWLAHDTGYPVRVPRAGEQVQDGIAYLAPSGCQMGLKPDGSVELTDAPAEHGVQPAVSYLFRSLAAGFGRSAVGVLLTGMGRDGAHELKAMRDAGAVTIAQNAASAIVFGMPGEAVRLKAATHVLAPPDIATMIAGLTGRRPPPDPNPQENPR</sequence>
<evidence type="ECO:0000259" key="10">
    <source>
        <dbReference type="PROSITE" id="PS50122"/>
    </source>
</evidence>
<dbReference type="InterPro" id="IPR008248">
    <property type="entry name" value="CheB-like"/>
</dbReference>
<dbReference type="NCBIfam" id="NF001965">
    <property type="entry name" value="PRK00742.1"/>
    <property type="match status" value="1"/>
</dbReference>
<dbReference type="PROSITE" id="PS50110">
    <property type="entry name" value="RESPONSE_REGULATORY"/>
    <property type="match status" value="1"/>
</dbReference>
<dbReference type="EC" id="3.1.1.61" evidence="6"/>
<comment type="subcellular location">
    <subcellularLocation>
        <location evidence="6">Cytoplasm</location>
    </subcellularLocation>
</comment>
<dbReference type="GO" id="GO:0050568">
    <property type="term" value="F:protein-glutamine glutaminase activity"/>
    <property type="evidence" value="ECO:0007669"/>
    <property type="project" value="UniProtKB-UniRule"/>
</dbReference>
<dbReference type="SUPFAM" id="SSF52738">
    <property type="entry name" value="Methylesterase CheB, C-terminal domain"/>
    <property type="match status" value="1"/>
</dbReference>
<comment type="catalytic activity">
    <reaction evidence="6">
        <text>L-glutaminyl-[protein] + H2O = L-glutamyl-[protein] + NH4(+)</text>
        <dbReference type="Rhea" id="RHEA:16441"/>
        <dbReference type="Rhea" id="RHEA-COMP:10207"/>
        <dbReference type="Rhea" id="RHEA-COMP:10208"/>
        <dbReference type="ChEBI" id="CHEBI:15377"/>
        <dbReference type="ChEBI" id="CHEBI:28938"/>
        <dbReference type="ChEBI" id="CHEBI:29973"/>
        <dbReference type="ChEBI" id="CHEBI:30011"/>
        <dbReference type="EC" id="3.5.1.44"/>
    </reaction>
</comment>
<keyword evidence="12" id="KW-1185">Reference proteome</keyword>
<proteinExistence type="inferred from homology"/>
<dbReference type="GO" id="GO:0000156">
    <property type="term" value="F:phosphorelay response regulator activity"/>
    <property type="evidence" value="ECO:0007669"/>
    <property type="project" value="InterPro"/>
</dbReference>
<dbReference type="PANTHER" id="PTHR42872">
    <property type="entry name" value="PROTEIN-GLUTAMATE METHYLESTERASE/PROTEIN-GLUTAMINE GLUTAMINASE"/>
    <property type="match status" value="1"/>
</dbReference>
<dbReference type="InterPro" id="IPR011006">
    <property type="entry name" value="CheY-like_superfamily"/>
</dbReference>
<comment type="similarity">
    <text evidence="6">Belongs to the CheB family.</text>
</comment>
<gene>
    <name evidence="6 11" type="primary">cheB</name>
    <name evidence="11" type="ORF">I8J34_00150</name>
</gene>
<comment type="caution">
    <text evidence="11">The sequence shown here is derived from an EMBL/GenBank/DDBJ whole genome shotgun (WGS) entry which is preliminary data.</text>
</comment>
<dbReference type="Gene3D" id="3.40.50.180">
    <property type="entry name" value="Methylesterase CheB, C-terminal domain"/>
    <property type="match status" value="1"/>
</dbReference>
<reference evidence="12" key="1">
    <citation type="journal article" date="2022" name="ISME J.">
        <title>Genetic and phylogenetic analysis of dissimilatory iodate-reducing bacteria identifies potential niches across the world's oceans.</title>
        <authorList>
            <person name="Reyes-Umana V."/>
            <person name="Henning Z."/>
            <person name="Lee K."/>
            <person name="Barnum T.P."/>
            <person name="Coates J.D."/>
        </authorList>
    </citation>
    <scope>NUCLEOTIDE SEQUENCE [LARGE SCALE GENOMIC DNA]</scope>
    <source>
        <strain evidence="12">IR12</strain>
    </source>
</reference>
<dbReference type="GO" id="GO:0032259">
    <property type="term" value="P:methylation"/>
    <property type="evidence" value="ECO:0007669"/>
    <property type="project" value="UniProtKB-KW"/>
</dbReference>
<keyword evidence="4 6" id="KW-0378">Hydrolase</keyword>
<dbReference type="GO" id="GO:0005737">
    <property type="term" value="C:cytoplasm"/>
    <property type="evidence" value="ECO:0007669"/>
    <property type="project" value="UniProtKB-SubCell"/>
</dbReference>
<comment type="PTM">
    <text evidence="6">Phosphorylated by CheA. Phosphorylation of the N-terminal regulatory domain activates the methylesterase activity.</text>
</comment>
<feature type="domain" description="Response regulatory" evidence="9">
    <location>
        <begin position="17"/>
        <end position="135"/>
    </location>
</feature>
<evidence type="ECO:0000256" key="6">
    <source>
        <dbReference type="HAMAP-Rule" id="MF_00099"/>
    </source>
</evidence>
<evidence type="ECO:0000256" key="5">
    <source>
        <dbReference type="ARBA" id="ARBA00048267"/>
    </source>
</evidence>
<protein>
    <recommendedName>
        <fullName evidence="6">Protein-glutamate methylesterase/protein-glutamine glutaminase</fullName>
        <ecNumber evidence="6">3.1.1.61</ecNumber>
        <ecNumber evidence="6">3.5.1.44</ecNumber>
    </recommendedName>
</protein>
<keyword evidence="11" id="KW-0489">Methyltransferase</keyword>
<dbReference type="PANTHER" id="PTHR42872:SF6">
    <property type="entry name" value="PROTEIN-GLUTAMATE METHYLESTERASE_PROTEIN-GLUTAMINE GLUTAMINASE"/>
    <property type="match status" value="1"/>
</dbReference>